<keyword evidence="2 6" id="KW-0238">DNA-binding</keyword>
<dbReference type="Proteomes" id="UP000582837">
    <property type="component" value="Unassembled WGS sequence"/>
</dbReference>
<dbReference type="GO" id="GO:0003700">
    <property type="term" value="F:DNA-binding transcription factor activity"/>
    <property type="evidence" value="ECO:0007669"/>
    <property type="project" value="InterPro"/>
</dbReference>
<dbReference type="EMBL" id="JACHIA010000019">
    <property type="protein sequence ID" value="MBB6072932.1"/>
    <property type="molecule type" value="Genomic_DNA"/>
</dbReference>
<evidence type="ECO:0000256" key="1">
    <source>
        <dbReference type="ARBA" id="ARBA00023015"/>
    </source>
</evidence>
<keyword evidence="4" id="KW-0472">Membrane</keyword>
<keyword evidence="1" id="KW-0805">Transcription regulation</keyword>
<protein>
    <submittedName>
        <fullName evidence="6">AraC-like DNA-binding protein</fullName>
    </submittedName>
</protein>
<organism evidence="6 7">
    <name type="scientific">Longimicrobium terrae</name>
    <dbReference type="NCBI Taxonomy" id="1639882"/>
    <lineage>
        <taxon>Bacteria</taxon>
        <taxon>Pseudomonadati</taxon>
        <taxon>Gemmatimonadota</taxon>
        <taxon>Longimicrobiia</taxon>
        <taxon>Longimicrobiales</taxon>
        <taxon>Longimicrobiaceae</taxon>
        <taxon>Longimicrobium</taxon>
    </lineage>
</organism>
<dbReference type="InterPro" id="IPR018060">
    <property type="entry name" value="HTH_AraC"/>
</dbReference>
<feature type="transmembrane region" description="Helical" evidence="4">
    <location>
        <begin position="183"/>
        <end position="201"/>
    </location>
</feature>
<evidence type="ECO:0000256" key="2">
    <source>
        <dbReference type="ARBA" id="ARBA00023125"/>
    </source>
</evidence>
<dbReference type="Pfam" id="PF12833">
    <property type="entry name" value="HTH_18"/>
    <property type="match status" value="1"/>
</dbReference>
<evidence type="ECO:0000259" key="5">
    <source>
        <dbReference type="PROSITE" id="PS01124"/>
    </source>
</evidence>
<feature type="transmembrane region" description="Helical" evidence="4">
    <location>
        <begin position="42"/>
        <end position="64"/>
    </location>
</feature>
<dbReference type="PROSITE" id="PS01124">
    <property type="entry name" value="HTH_ARAC_FAMILY_2"/>
    <property type="match status" value="1"/>
</dbReference>
<keyword evidence="4" id="KW-0812">Transmembrane</keyword>
<sequence>MTDPPLIEFKARSITLLLGAFQGLVLAMLLACTRRNAAANRLLAGLILLMVLRITPYIIGFAGFYDAYPWLTFAPLEVSLGFGPLLYLYIRTLVDGAPPRRWATHLAPAAVQFGYYAGAFSLSLEDKWAWNGAVHEPWLSPAETAAALLSFGVYLALSWRAFGAYQRWLDANLSNREQLRLGWLRGFLIACGGLLVLWAGFAATEAFVRPLRYLDRFPFYVALAALVYYLGLEGWRHAALVYPHSAAMDPVDGAELDPQTEAATDAQPLFAAAVSADPPEAAEAATAAPSAEADEEDGIRAEAAYPALAEGWRTQVSEAGWWRDEGLTLASLARRLHVSPRTLSRGLNEGLGQSFNEFINRMRVDAVVRQLRDPAFGHDVLRAALDAGFNSKASFNRAFKAYTGQTPSALRRAAAAERLIPRQSASPAEIATRDAAR</sequence>
<evidence type="ECO:0000313" key="7">
    <source>
        <dbReference type="Proteomes" id="UP000582837"/>
    </source>
</evidence>
<feature type="transmembrane region" description="Helical" evidence="4">
    <location>
        <begin position="102"/>
        <end position="124"/>
    </location>
</feature>
<proteinExistence type="predicted"/>
<comment type="caution">
    <text evidence="6">The sequence shown here is derived from an EMBL/GenBank/DDBJ whole genome shotgun (WGS) entry which is preliminary data.</text>
</comment>
<dbReference type="GO" id="GO:0043565">
    <property type="term" value="F:sequence-specific DNA binding"/>
    <property type="evidence" value="ECO:0007669"/>
    <property type="project" value="InterPro"/>
</dbReference>
<keyword evidence="4" id="KW-1133">Transmembrane helix</keyword>
<accession>A0A841H4R5</accession>
<dbReference type="SUPFAM" id="SSF46689">
    <property type="entry name" value="Homeodomain-like"/>
    <property type="match status" value="1"/>
</dbReference>
<feature type="transmembrane region" description="Helical" evidence="4">
    <location>
        <begin position="12"/>
        <end position="30"/>
    </location>
</feature>
<feature type="transmembrane region" description="Helical" evidence="4">
    <location>
        <begin position="70"/>
        <end position="90"/>
    </location>
</feature>
<dbReference type="RefSeq" id="WP_170037112.1">
    <property type="nucleotide sequence ID" value="NZ_JABDTL010000002.1"/>
</dbReference>
<dbReference type="PANTHER" id="PTHR43280">
    <property type="entry name" value="ARAC-FAMILY TRANSCRIPTIONAL REGULATOR"/>
    <property type="match status" value="1"/>
</dbReference>
<dbReference type="PANTHER" id="PTHR43280:SF28">
    <property type="entry name" value="HTH-TYPE TRANSCRIPTIONAL ACTIVATOR RHAS"/>
    <property type="match status" value="1"/>
</dbReference>
<evidence type="ECO:0000313" key="6">
    <source>
        <dbReference type="EMBL" id="MBB6072932.1"/>
    </source>
</evidence>
<keyword evidence="7" id="KW-1185">Reference proteome</keyword>
<dbReference type="SMART" id="SM00342">
    <property type="entry name" value="HTH_ARAC"/>
    <property type="match status" value="1"/>
</dbReference>
<feature type="domain" description="HTH araC/xylS-type" evidence="5">
    <location>
        <begin position="325"/>
        <end position="413"/>
    </location>
</feature>
<dbReference type="InterPro" id="IPR009057">
    <property type="entry name" value="Homeodomain-like_sf"/>
</dbReference>
<feature type="transmembrane region" description="Helical" evidence="4">
    <location>
        <begin position="144"/>
        <end position="162"/>
    </location>
</feature>
<reference evidence="6 7" key="1">
    <citation type="submission" date="2020-08" db="EMBL/GenBank/DDBJ databases">
        <title>Genomic Encyclopedia of Type Strains, Phase IV (KMG-IV): sequencing the most valuable type-strain genomes for metagenomic binning, comparative biology and taxonomic classification.</title>
        <authorList>
            <person name="Goeker M."/>
        </authorList>
    </citation>
    <scope>NUCLEOTIDE SEQUENCE [LARGE SCALE GENOMIC DNA]</scope>
    <source>
        <strain evidence="6 7">DSM 29007</strain>
    </source>
</reference>
<dbReference type="AlphaFoldDB" id="A0A841H4R5"/>
<gene>
    <name evidence="6" type="ORF">HNQ61_004598</name>
</gene>
<dbReference type="PROSITE" id="PS00041">
    <property type="entry name" value="HTH_ARAC_FAMILY_1"/>
    <property type="match status" value="1"/>
</dbReference>
<evidence type="ECO:0000256" key="4">
    <source>
        <dbReference type="SAM" id="Phobius"/>
    </source>
</evidence>
<name>A0A841H4R5_9BACT</name>
<feature type="transmembrane region" description="Helical" evidence="4">
    <location>
        <begin position="213"/>
        <end position="232"/>
    </location>
</feature>
<dbReference type="Gene3D" id="1.10.10.60">
    <property type="entry name" value="Homeodomain-like"/>
    <property type="match status" value="1"/>
</dbReference>
<dbReference type="InterPro" id="IPR018062">
    <property type="entry name" value="HTH_AraC-typ_CS"/>
</dbReference>
<evidence type="ECO:0000256" key="3">
    <source>
        <dbReference type="ARBA" id="ARBA00023163"/>
    </source>
</evidence>
<keyword evidence="3" id="KW-0804">Transcription</keyword>